<dbReference type="EMBL" id="BRYB01000075">
    <property type="protein sequence ID" value="GMI22161.1"/>
    <property type="molecule type" value="Genomic_DNA"/>
</dbReference>
<keyword evidence="9" id="KW-1185">Reference proteome</keyword>
<keyword evidence="3" id="KW-0418">Kinase</keyword>
<reference evidence="8 9" key="1">
    <citation type="journal article" date="2023" name="Commun. Biol.">
        <title>Genome analysis of Parmales, the sister group of diatoms, reveals the evolutionary specialization of diatoms from phago-mixotrophs to photoautotrophs.</title>
        <authorList>
            <person name="Ban H."/>
            <person name="Sato S."/>
            <person name="Yoshikawa S."/>
            <person name="Yamada K."/>
            <person name="Nakamura Y."/>
            <person name="Ichinomiya M."/>
            <person name="Sato N."/>
            <person name="Blanc-Mathieu R."/>
            <person name="Endo H."/>
            <person name="Kuwata A."/>
            <person name="Ogata H."/>
        </authorList>
    </citation>
    <scope>NUCLEOTIDE SEQUENCE [LARGE SCALE GENOMIC DNA]</scope>
</reference>
<keyword evidence="1" id="KW-0808">Transferase</keyword>
<dbReference type="SMART" id="SM00220">
    <property type="entry name" value="S_TKc"/>
    <property type="match status" value="1"/>
</dbReference>
<comment type="caution">
    <text evidence="8">The sequence shown here is derived from an EMBL/GenBank/DDBJ whole genome shotgun (WGS) entry which is preliminary data.</text>
</comment>
<evidence type="ECO:0000256" key="3">
    <source>
        <dbReference type="ARBA" id="ARBA00022777"/>
    </source>
</evidence>
<gene>
    <name evidence="8" type="ORF">TeGR_g12408</name>
</gene>
<comment type="similarity">
    <text evidence="6">Belongs to the protein kinase superfamily.</text>
</comment>
<organism evidence="8 9">
    <name type="scientific">Tetraparma gracilis</name>
    <dbReference type="NCBI Taxonomy" id="2962635"/>
    <lineage>
        <taxon>Eukaryota</taxon>
        <taxon>Sar</taxon>
        <taxon>Stramenopiles</taxon>
        <taxon>Ochrophyta</taxon>
        <taxon>Bolidophyceae</taxon>
        <taxon>Parmales</taxon>
        <taxon>Triparmaceae</taxon>
        <taxon>Tetraparma</taxon>
    </lineage>
</organism>
<keyword evidence="4 5" id="KW-0067">ATP-binding</keyword>
<keyword evidence="2 5" id="KW-0547">Nucleotide-binding</keyword>
<protein>
    <recommendedName>
        <fullName evidence="7">Protein kinase domain-containing protein</fullName>
    </recommendedName>
</protein>
<dbReference type="PROSITE" id="PS00107">
    <property type="entry name" value="PROTEIN_KINASE_ATP"/>
    <property type="match status" value="1"/>
</dbReference>
<feature type="binding site" evidence="5">
    <location>
        <position position="176"/>
    </location>
    <ligand>
        <name>ATP</name>
        <dbReference type="ChEBI" id="CHEBI:30616"/>
    </ligand>
</feature>
<dbReference type="PANTHER" id="PTHR44329">
    <property type="entry name" value="SERINE/THREONINE-PROTEIN KINASE TNNI3K-RELATED"/>
    <property type="match status" value="1"/>
</dbReference>
<dbReference type="InterPro" id="IPR000719">
    <property type="entry name" value="Prot_kinase_dom"/>
</dbReference>
<name>A0ABQ6M9H3_9STRA</name>
<evidence type="ECO:0000256" key="5">
    <source>
        <dbReference type="PROSITE-ProRule" id="PRU10141"/>
    </source>
</evidence>
<evidence type="ECO:0000256" key="4">
    <source>
        <dbReference type="ARBA" id="ARBA00022840"/>
    </source>
</evidence>
<dbReference type="PROSITE" id="PS00108">
    <property type="entry name" value="PROTEIN_KINASE_ST"/>
    <property type="match status" value="1"/>
</dbReference>
<accession>A0ABQ6M9H3</accession>
<dbReference type="InterPro" id="IPR051681">
    <property type="entry name" value="Ser/Thr_Kinases-Pseudokinases"/>
</dbReference>
<evidence type="ECO:0000313" key="9">
    <source>
        <dbReference type="Proteomes" id="UP001165060"/>
    </source>
</evidence>
<dbReference type="InterPro" id="IPR011009">
    <property type="entry name" value="Kinase-like_dom_sf"/>
</dbReference>
<dbReference type="PROSITE" id="PS50011">
    <property type="entry name" value="PROTEIN_KINASE_DOM"/>
    <property type="match status" value="1"/>
</dbReference>
<dbReference type="Proteomes" id="UP001165060">
    <property type="component" value="Unassembled WGS sequence"/>
</dbReference>
<dbReference type="PANTHER" id="PTHR44329:SF288">
    <property type="entry name" value="MITOGEN-ACTIVATED PROTEIN KINASE KINASE KINASE 20"/>
    <property type="match status" value="1"/>
</dbReference>
<dbReference type="Pfam" id="PF00069">
    <property type="entry name" value="Pkinase"/>
    <property type="match status" value="1"/>
</dbReference>
<evidence type="ECO:0000259" key="7">
    <source>
        <dbReference type="PROSITE" id="PS50011"/>
    </source>
</evidence>
<dbReference type="SUPFAM" id="SSF56112">
    <property type="entry name" value="Protein kinase-like (PK-like)"/>
    <property type="match status" value="1"/>
</dbReference>
<evidence type="ECO:0000256" key="2">
    <source>
        <dbReference type="ARBA" id="ARBA00022741"/>
    </source>
</evidence>
<dbReference type="Gene3D" id="1.10.510.10">
    <property type="entry name" value="Transferase(Phosphotransferase) domain 1"/>
    <property type="match status" value="1"/>
</dbReference>
<sequence>MLLLDWDVCTVFVVDSKRQYAITPYVRAPIPGRDFDIDVSSDATPLVKQVTEAMTLMALDGCQGWANLIMLFIFVFYAMKQSNLWRDFSDLVAFSLSWNDHFYRYDTYEKLPGPDDAYSRNFKVVKTLLTQHHSELHQKLQNPLDSSKLELLAVIGKGTNATVSLARYHNNIVAVKELDLSRSNLPDMIAFVAEMELMANLQHPNIIRFERLCFEFPKLCMIMEYAKSGSLRSVLQKSPLLDWRGAKRRFAIGVAEGMQYMHGLEKPVLHRDLKTANVLLTEWGGVKISDFGESKLLVGMDQENDDDDATNAKPLYEVAEDGWVASKRQRSSTTPEDELEIRKSLDLIDTMLAQYEASTGGFRAMDPDSKTTFGADLKDNDIECI</sequence>
<dbReference type="InterPro" id="IPR017441">
    <property type="entry name" value="Protein_kinase_ATP_BS"/>
</dbReference>
<feature type="domain" description="Protein kinase" evidence="7">
    <location>
        <begin position="149"/>
        <end position="385"/>
    </location>
</feature>
<evidence type="ECO:0000256" key="1">
    <source>
        <dbReference type="ARBA" id="ARBA00022679"/>
    </source>
</evidence>
<dbReference type="InterPro" id="IPR008271">
    <property type="entry name" value="Ser/Thr_kinase_AS"/>
</dbReference>
<evidence type="ECO:0000256" key="6">
    <source>
        <dbReference type="RuleBase" id="RU000304"/>
    </source>
</evidence>
<keyword evidence="6" id="KW-0723">Serine/threonine-protein kinase</keyword>
<proteinExistence type="inferred from homology"/>
<evidence type="ECO:0000313" key="8">
    <source>
        <dbReference type="EMBL" id="GMI22161.1"/>
    </source>
</evidence>